<feature type="signal peptide" evidence="1">
    <location>
        <begin position="1"/>
        <end position="20"/>
    </location>
</feature>
<gene>
    <name evidence="2" type="ORF">CROQUDRAFT_111473</name>
</gene>
<comment type="caution">
    <text evidence="2">The sequence shown here is derived from an EMBL/GenBank/DDBJ whole genome shotgun (WGS) entry which is preliminary data.</text>
</comment>
<keyword evidence="1" id="KW-0732">Signal</keyword>
<dbReference type="AlphaFoldDB" id="A0A9P6N6H5"/>
<keyword evidence="3" id="KW-1185">Reference proteome</keyword>
<evidence type="ECO:0000256" key="1">
    <source>
        <dbReference type="SAM" id="SignalP"/>
    </source>
</evidence>
<evidence type="ECO:0000313" key="3">
    <source>
        <dbReference type="Proteomes" id="UP000886653"/>
    </source>
</evidence>
<feature type="chain" id="PRO_5040140859" evidence="1">
    <location>
        <begin position="21"/>
        <end position="74"/>
    </location>
</feature>
<organism evidence="2 3">
    <name type="scientific">Cronartium quercuum f. sp. fusiforme G11</name>
    <dbReference type="NCBI Taxonomy" id="708437"/>
    <lineage>
        <taxon>Eukaryota</taxon>
        <taxon>Fungi</taxon>
        <taxon>Dikarya</taxon>
        <taxon>Basidiomycota</taxon>
        <taxon>Pucciniomycotina</taxon>
        <taxon>Pucciniomycetes</taxon>
        <taxon>Pucciniales</taxon>
        <taxon>Coleosporiaceae</taxon>
        <taxon>Cronartium</taxon>
    </lineage>
</organism>
<dbReference type="Proteomes" id="UP000886653">
    <property type="component" value="Unassembled WGS sequence"/>
</dbReference>
<dbReference type="EMBL" id="MU167530">
    <property type="protein sequence ID" value="KAG0139737.1"/>
    <property type="molecule type" value="Genomic_DNA"/>
</dbReference>
<sequence>MKLSLTFLVVSIAVIAQVLAAPTGRELQTHSKHYERKLQLEERNSASIASPKIYEPRPFSLHHYAETYSRDRSY</sequence>
<evidence type="ECO:0000313" key="2">
    <source>
        <dbReference type="EMBL" id="KAG0139737.1"/>
    </source>
</evidence>
<proteinExistence type="predicted"/>
<reference evidence="2" key="1">
    <citation type="submission" date="2013-11" db="EMBL/GenBank/DDBJ databases">
        <title>Genome sequence of the fusiform rust pathogen reveals effectors for host alternation and coevolution with pine.</title>
        <authorList>
            <consortium name="DOE Joint Genome Institute"/>
            <person name="Smith K."/>
            <person name="Pendleton A."/>
            <person name="Kubisiak T."/>
            <person name="Anderson C."/>
            <person name="Salamov A."/>
            <person name="Aerts A."/>
            <person name="Riley R."/>
            <person name="Clum A."/>
            <person name="Lindquist E."/>
            <person name="Ence D."/>
            <person name="Campbell M."/>
            <person name="Kronenberg Z."/>
            <person name="Feau N."/>
            <person name="Dhillon B."/>
            <person name="Hamelin R."/>
            <person name="Burleigh J."/>
            <person name="Smith J."/>
            <person name="Yandell M."/>
            <person name="Nelson C."/>
            <person name="Grigoriev I."/>
            <person name="Davis J."/>
        </authorList>
    </citation>
    <scope>NUCLEOTIDE SEQUENCE</scope>
    <source>
        <strain evidence="2">G11</strain>
    </source>
</reference>
<accession>A0A9P6N6H5</accession>
<protein>
    <submittedName>
        <fullName evidence="2">Uncharacterized protein</fullName>
    </submittedName>
</protein>
<name>A0A9P6N6H5_9BASI</name>